<evidence type="ECO:0008006" key="3">
    <source>
        <dbReference type="Google" id="ProtNLM"/>
    </source>
</evidence>
<name>A0A225AKQ2_TALAT</name>
<dbReference type="GeneID" id="31002835"/>
<sequence length="188" mass="21334">MNDEEDWKRGYALWDDKRLQDWYSYLPGTAHYHHGFRQVRLIEMRRLLKPGGILAVRDGTHQHFYPPSLGLDHLWVRNQGRALLKGAMCVDPTGTILPALFRRAGFDADGGKVLIGCGTTVFSGPEIRKWLAIRAASQLQPADAVYHSWLDAGITEGEIQQTLLAVNKWADTEDAWYGVLQCEMLAWK</sequence>
<dbReference type="RefSeq" id="XP_020121581.1">
    <property type="nucleotide sequence ID" value="XM_020266221.1"/>
</dbReference>
<proteinExistence type="predicted"/>
<keyword evidence="2" id="KW-1185">Reference proteome</keyword>
<dbReference type="OrthoDB" id="10017101at2759"/>
<protein>
    <recommendedName>
        <fullName evidence="3">Methyltransferase type 11 domain-containing protein</fullName>
    </recommendedName>
</protein>
<dbReference type="SUPFAM" id="SSF53335">
    <property type="entry name" value="S-adenosyl-L-methionine-dependent methyltransferases"/>
    <property type="match status" value="1"/>
</dbReference>
<dbReference type="Proteomes" id="UP000214365">
    <property type="component" value="Unassembled WGS sequence"/>
</dbReference>
<dbReference type="STRING" id="1441469.A0A225AKQ2"/>
<dbReference type="AlphaFoldDB" id="A0A225AKQ2"/>
<comment type="caution">
    <text evidence="1">The sequence shown here is derived from an EMBL/GenBank/DDBJ whole genome shotgun (WGS) entry which is preliminary data.</text>
</comment>
<dbReference type="EMBL" id="LFMY01000004">
    <property type="protein sequence ID" value="OKL61460.1"/>
    <property type="molecule type" value="Genomic_DNA"/>
</dbReference>
<evidence type="ECO:0000313" key="1">
    <source>
        <dbReference type="EMBL" id="OKL61460.1"/>
    </source>
</evidence>
<accession>A0A225AKQ2</accession>
<evidence type="ECO:0000313" key="2">
    <source>
        <dbReference type="Proteomes" id="UP000214365"/>
    </source>
</evidence>
<organism evidence="1 2">
    <name type="scientific">Talaromyces atroroseus</name>
    <dbReference type="NCBI Taxonomy" id="1441469"/>
    <lineage>
        <taxon>Eukaryota</taxon>
        <taxon>Fungi</taxon>
        <taxon>Dikarya</taxon>
        <taxon>Ascomycota</taxon>
        <taxon>Pezizomycotina</taxon>
        <taxon>Eurotiomycetes</taxon>
        <taxon>Eurotiomycetidae</taxon>
        <taxon>Eurotiales</taxon>
        <taxon>Trichocomaceae</taxon>
        <taxon>Talaromyces</taxon>
        <taxon>Talaromyces sect. Trachyspermi</taxon>
    </lineage>
</organism>
<gene>
    <name evidence="1" type="ORF">UA08_03080</name>
</gene>
<reference evidence="1 2" key="1">
    <citation type="submission" date="2015-06" db="EMBL/GenBank/DDBJ databases">
        <title>Talaromyces atroroseus IBT 11181 draft genome.</title>
        <authorList>
            <person name="Rasmussen K.B."/>
            <person name="Rasmussen S."/>
            <person name="Petersen B."/>
            <person name="Sicheritz-Ponten T."/>
            <person name="Mortensen U.H."/>
            <person name="Thrane U."/>
        </authorList>
    </citation>
    <scope>NUCLEOTIDE SEQUENCE [LARGE SCALE GENOMIC DNA]</scope>
    <source>
        <strain evidence="1 2">IBT 11181</strain>
    </source>
</reference>
<dbReference type="InterPro" id="IPR029063">
    <property type="entry name" value="SAM-dependent_MTases_sf"/>
</dbReference>